<dbReference type="PROSITE" id="PS50928">
    <property type="entry name" value="ABC_TM1"/>
    <property type="match status" value="1"/>
</dbReference>
<dbReference type="Proteomes" id="UP000483035">
    <property type="component" value="Unassembled WGS sequence"/>
</dbReference>
<dbReference type="SUPFAM" id="SSF161098">
    <property type="entry name" value="MetI-like"/>
    <property type="match status" value="1"/>
</dbReference>
<gene>
    <name evidence="9" type="ORF">GR212_29110</name>
</gene>
<evidence type="ECO:0000313" key="10">
    <source>
        <dbReference type="Proteomes" id="UP000483035"/>
    </source>
</evidence>
<dbReference type="AlphaFoldDB" id="A0A6L9UHL8"/>
<keyword evidence="3" id="KW-1003">Cell membrane</keyword>
<evidence type="ECO:0000256" key="2">
    <source>
        <dbReference type="ARBA" id="ARBA00022448"/>
    </source>
</evidence>
<dbReference type="PANTHER" id="PTHR43163:SF6">
    <property type="entry name" value="DIPEPTIDE TRANSPORT SYSTEM PERMEASE PROTEIN DPPB-RELATED"/>
    <property type="match status" value="1"/>
</dbReference>
<dbReference type="Pfam" id="PF19300">
    <property type="entry name" value="BPD_transp_1_N"/>
    <property type="match status" value="1"/>
</dbReference>
<keyword evidence="6 7" id="KW-0472">Membrane</keyword>
<feature type="transmembrane region" description="Helical" evidence="7">
    <location>
        <begin position="137"/>
        <end position="161"/>
    </location>
</feature>
<sequence>MIRYVTRRILVSIPVLLGVTFIAFVFVRLLPGDPAAAILGDRATPELVASLRVSQGLDRPLWVQYFDYLGRLARGDLGSSLITSAPVRTEFFSRFPATVELSVCALAIGVTAGVFLGRRAARKPGSSVDTGMTALSLLGVSVPIFVLGPILQYVFGAWLQWLPTSGRIDPRLGITIYSNFLLIDTLGQGRMDAFLDVLAHLVLPAITLSMMPMAMVARMTRISVMETSREDYVRTARSKGISLRRVDQRHIMRNAWLPVSTVIGLQVGALLSGTVITETVFGWNGVGSLVVNAINDRDYFLIQSSILVFAVIYILVNLAVDISYAVLDPRIRY</sequence>
<comment type="subcellular location">
    <subcellularLocation>
        <location evidence="1 7">Cell membrane</location>
        <topology evidence="1 7">Multi-pass membrane protein</topology>
    </subcellularLocation>
</comment>
<evidence type="ECO:0000259" key="8">
    <source>
        <dbReference type="PROSITE" id="PS50928"/>
    </source>
</evidence>
<evidence type="ECO:0000256" key="5">
    <source>
        <dbReference type="ARBA" id="ARBA00022989"/>
    </source>
</evidence>
<dbReference type="GO" id="GO:0055085">
    <property type="term" value="P:transmembrane transport"/>
    <property type="evidence" value="ECO:0007669"/>
    <property type="project" value="InterPro"/>
</dbReference>
<dbReference type="InterPro" id="IPR045621">
    <property type="entry name" value="BPD_transp_1_N"/>
</dbReference>
<evidence type="ECO:0000256" key="1">
    <source>
        <dbReference type="ARBA" id="ARBA00004651"/>
    </source>
</evidence>
<accession>A0A6L9UHL8</accession>
<evidence type="ECO:0000256" key="3">
    <source>
        <dbReference type="ARBA" id="ARBA00022475"/>
    </source>
</evidence>
<keyword evidence="5 7" id="KW-1133">Transmembrane helix</keyword>
<evidence type="ECO:0000256" key="7">
    <source>
        <dbReference type="RuleBase" id="RU363032"/>
    </source>
</evidence>
<evidence type="ECO:0000256" key="6">
    <source>
        <dbReference type="ARBA" id="ARBA00023136"/>
    </source>
</evidence>
<feature type="domain" description="ABC transmembrane type-1" evidence="8">
    <location>
        <begin position="95"/>
        <end position="324"/>
    </location>
</feature>
<dbReference type="RefSeq" id="WP_163992109.1">
    <property type="nucleotide sequence ID" value="NZ_WUEY01000020.1"/>
</dbReference>
<feature type="transmembrane region" description="Helical" evidence="7">
    <location>
        <begin position="301"/>
        <end position="327"/>
    </location>
</feature>
<feature type="transmembrane region" description="Helical" evidence="7">
    <location>
        <begin position="9"/>
        <end position="30"/>
    </location>
</feature>
<evidence type="ECO:0000313" key="9">
    <source>
        <dbReference type="EMBL" id="NEI73616.1"/>
    </source>
</evidence>
<name>A0A6L9UHL8_9HYPH</name>
<comment type="similarity">
    <text evidence="7">Belongs to the binding-protein-dependent transport system permease family.</text>
</comment>
<feature type="transmembrane region" description="Helical" evidence="7">
    <location>
        <begin position="95"/>
        <end position="116"/>
    </location>
</feature>
<dbReference type="GO" id="GO:0005886">
    <property type="term" value="C:plasma membrane"/>
    <property type="evidence" value="ECO:0007669"/>
    <property type="project" value="UniProtKB-SubCell"/>
</dbReference>
<dbReference type="Pfam" id="PF00528">
    <property type="entry name" value="BPD_transp_1"/>
    <property type="match status" value="1"/>
</dbReference>
<dbReference type="InterPro" id="IPR000515">
    <property type="entry name" value="MetI-like"/>
</dbReference>
<feature type="transmembrane region" description="Helical" evidence="7">
    <location>
        <begin position="197"/>
        <end position="217"/>
    </location>
</feature>
<keyword evidence="2 7" id="KW-0813">Transport</keyword>
<dbReference type="EMBL" id="WUEY01000020">
    <property type="protein sequence ID" value="NEI73616.1"/>
    <property type="molecule type" value="Genomic_DNA"/>
</dbReference>
<feature type="transmembrane region" description="Helical" evidence="7">
    <location>
        <begin position="255"/>
        <end position="281"/>
    </location>
</feature>
<organism evidence="9 10">
    <name type="scientific">Rhizobium lusitanum</name>
    <dbReference type="NCBI Taxonomy" id="293958"/>
    <lineage>
        <taxon>Bacteria</taxon>
        <taxon>Pseudomonadati</taxon>
        <taxon>Pseudomonadota</taxon>
        <taxon>Alphaproteobacteria</taxon>
        <taxon>Hyphomicrobiales</taxon>
        <taxon>Rhizobiaceae</taxon>
        <taxon>Rhizobium/Agrobacterium group</taxon>
        <taxon>Rhizobium</taxon>
    </lineage>
</organism>
<keyword evidence="4 7" id="KW-0812">Transmembrane</keyword>
<protein>
    <submittedName>
        <fullName evidence="9">ABC transporter permease subunit</fullName>
    </submittedName>
</protein>
<evidence type="ECO:0000256" key="4">
    <source>
        <dbReference type="ARBA" id="ARBA00022692"/>
    </source>
</evidence>
<dbReference type="CDD" id="cd06261">
    <property type="entry name" value="TM_PBP2"/>
    <property type="match status" value="1"/>
</dbReference>
<reference evidence="9 10" key="1">
    <citation type="submission" date="2019-12" db="EMBL/GenBank/DDBJ databases">
        <title>Rhizobium genotypes associated with high levels of biological nitrogen fixation by grain legumes in a temperate-maritime cropping system.</title>
        <authorList>
            <person name="Maluk M."/>
            <person name="Francesc Ferrando Molina F."/>
            <person name="Lopez Del Egido L."/>
            <person name="Lafos M."/>
            <person name="Langarica-Fuentes A."/>
            <person name="Gebre Yohannes G."/>
            <person name="Young M.W."/>
            <person name="Martin P."/>
            <person name="Gantlett R."/>
            <person name="Kenicer G."/>
            <person name="Hawes C."/>
            <person name="Begg G.S."/>
            <person name="Quilliam R.S."/>
            <person name="Squire G.R."/>
            <person name="Poole P.S."/>
            <person name="Young P.W."/>
            <person name="Iannetta P.M."/>
            <person name="James E.K."/>
        </authorList>
    </citation>
    <scope>NUCLEOTIDE SEQUENCE [LARGE SCALE GENOMIC DNA]</scope>
    <source>
        <strain evidence="9 10">JHI1118</strain>
    </source>
</reference>
<dbReference type="PANTHER" id="PTHR43163">
    <property type="entry name" value="DIPEPTIDE TRANSPORT SYSTEM PERMEASE PROTEIN DPPB-RELATED"/>
    <property type="match status" value="1"/>
</dbReference>
<comment type="caution">
    <text evidence="9">The sequence shown here is derived from an EMBL/GenBank/DDBJ whole genome shotgun (WGS) entry which is preliminary data.</text>
</comment>
<dbReference type="InterPro" id="IPR035906">
    <property type="entry name" value="MetI-like_sf"/>
</dbReference>
<proteinExistence type="inferred from homology"/>
<dbReference type="Gene3D" id="1.10.3720.10">
    <property type="entry name" value="MetI-like"/>
    <property type="match status" value="1"/>
</dbReference>